<evidence type="ECO:0000313" key="8">
    <source>
        <dbReference type="EMBL" id="CKI94130.1"/>
    </source>
</evidence>
<feature type="transmembrane region" description="Helical" evidence="6">
    <location>
        <begin position="166"/>
        <end position="189"/>
    </location>
</feature>
<evidence type="ECO:0000256" key="2">
    <source>
        <dbReference type="ARBA" id="ARBA00022475"/>
    </source>
</evidence>
<evidence type="ECO:0000256" key="1">
    <source>
        <dbReference type="ARBA" id="ARBA00004651"/>
    </source>
</evidence>
<gene>
    <name evidence="8" type="primary">yhaP</name>
    <name evidence="9" type="ORF">AZJ28_09735</name>
    <name evidence="8" type="ORF">ERS096071_00445</name>
</gene>
<dbReference type="EMBL" id="CMWB01000005">
    <property type="protein sequence ID" value="CKI94130.1"/>
    <property type="molecule type" value="Genomic_DNA"/>
</dbReference>
<dbReference type="PANTHER" id="PTHR30294">
    <property type="entry name" value="MEMBRANE COMPONENT OF ABC TRANSPORTER YHHJ-RELATED"/>
    <property type="match status" value="1"/>
</dbReference>
<evidence type="ECO:0000313" key="10">
    <source>
        <dbReference type="Proteomes" id="UP000045541"/>
    </source>
</evidence>
<keyword evidence="5 6" id="KW-0472">Membrane</keyword>
<dbReference type="InterPro" id="IPR051449">
    <property type="entry name" value="ABC-2_transporter_component"/>
</dbReference>
<protein>
    <submittedName>
        <fullName evidence="9">ABC transporter permease</fullName>
    </submittedName>
    <submittedName>
        <fullName evidence="8">Na+ export ABC ABC transporter membrane-spanning permease</fullName>
    </submittedName>
</protein>
<comment type="subcellular location">
    <subcellularLocation>
        <location evidence="1">Cell membrane</location>
        <topology evidence="1">Multi-pass membrane protein</topology>
    </subcellularLocation>
</comment>
<keyword evidence="2" id="KW-1003">Cell membrane</keyword>
<evidence type="ECO:0000256" key="4">
    <source>
        <dbReference type="ARBA" id="ARBA00022989"/>
    </source>
</evidence>
<dbReference type="PANTHER" id="PTHR30294:SF29">
    <property type="entry name" value="MULTIDRUG ABC TRANSPORTER PERMEASE YBHS-RELATED"/>
    <property type="match status" value="1"/>
</dbReference>
<dbReference type="Proteomes" id="UP000315060">
    <property type="component" value="Unassembled WGS sequence"/>
</dbReference>
<sequence>MRNMWVVIKETYLRHVKSWSFFFMVISPFLFLGISVGIGHIQGSSMAKNNKVAVVTTVPSVAEGLKNVNGVNFDYKDEASAKEAIKEEKLKGYLTIDQEDSVLKAVYHGETLLENGIKFEVTGTLNELQNQLNRSTASLSQEQEKRLAQTIQFTEKIDEAKENKKFIQTIAAGALGFFLYMILITYAGVTAQEVASEKGTKIMEVVFSSIRASHYFYARMMALFLVILTHIGIYVVGGLAAVLLFKDLPFLAQSGILVHLGDAISLNTLLFILISLFMYVVLAAFLGSMASRPEDSGKALSPLMILIMGGFFGVTALGAAGDNLLLKIGSYIPFISTFFMPFRTINGYAGGAEAWISLAITVIFAVVATGFIGRMYASLVLQTDDLGIWKTFKRALSYK</sequence>
<dbReference type="InterPro" id="IPR013525">
    <property type="entry name" value="ABC2_TM"/>
</dbReference>
<feature type="transmembrane region" description="Helical" evidence="6">
    <location>
        <begin position="266"/>
        <end position="287"/>
    </location>
</feature>
<dbReference type="GO" id="GO:0140359">
    <property type="term" value="F:ABC-type transporter activity"/>
    <property type="evidence" value="ECO:0007669"/>
    <property type="project" value="InterPro"/>
</dbReference>
<name>A0A064C696_STREE</name>
<comment type="caution">
    <text evidence="8">The sequence shown here is derived from an EMBL/GenBank/DDBJ whole genome shotgun (WGS) entry which is preliminary data.</text>
</comment>
<organism evidence="8 10">
    <name type="scientific">Streptococcus pneumoniae</name>
    <dbReference type="NCBI Taxonomy" id="1313"/>
    <lineage>
        <taxon>Bacteria</taxon>
        <taxon>Bacillati</taxon>
        <taxon>Bacillota</taxon>
        <taxon>Bacilli</taxon>
        <taxon>Lactobacillales</taxon>
        <taxon>Streptococcaceae</taxon>
        <taxon>Streptococcus</taxon>
    </lineage>
</organism>
<dbReference type="EMBL" id="VMYC01000178">
    <property type="protein sequence ID" value="TVX67729.1"/>
    <property type="molecule type" value="Genomic_DNA"/>
</dbReference>
<dbReference type="GO" id="GO:0005886">
    <property type="term" value="C:plasma membrane"/>
    <property type="evidence" value="ECO:0007669"/>
    <property type="project" value="UniProtKB-SubCell"/>
</dbReference>
<feature type="transmembrane region" description="Helical" evidence="6">
    <location>
        <begin position="20"/>
        <end position="41"/>
    </location>
</feature>
<feature type="domain" description="ABC-2 type transporter transmembrane" evidence="7">
    <location>
        <begin position="19"/>
        <end position="369"/>
    </location>
</feature>
<proteinExistence type="predicted"/>
<accession>A0A064C696</accession>
<reference evidence="9 11" key="2">
    <citation type="submission" date="2019-07" db="EMBL/GenBank/DDBJ databases">
        <authorList>
            <person name="Mohale T."/>
        </authorList>
    </citation>
    <scope>NUCLEOTIDE SEQUENCE [LARGE SCALE GENOMIC DNA]</scope>
    <source>
        <strain evidence="9 11">NTPn 59</strain>
    </source>
</reference>
<keyword evidence="3 6" id="KW-0812">Transmembrane</keyword>
<evidence type="ECO:0000313" key="11">
    <source>
        <dbReference type="Proteomes" id="UP000315060"/>
    </source>
</evidence>
<dbReference type="Pfam" id="PF12698">
    <property type="entry name" value="ABC2_membrane_3"/>
    <property type="match status" value="1"/>
</dbReference>
<dbReference type="Proteomes" id="UP000045541">
    <property type="component" value="Unassembled WGS sequence"/>
</dbReference>
<evidence type="ECO:0000256" key="6">
    <source>
        <dbReference type="SAM" id="Phobius"/>
    </source>
</evidence>
<evidence type="ECO:0000313" key="9">
    <source>
        <dbReference type="EMBL" id="TVX67729.1"/>
    </source>
</evidence>
<dbReference type="AlphaFoldDB" id="A0A064C696"/>
<feature type="transmembrane region" description="Helical" evidence="6">
    <location>
        <begin position="299"/>
        <end position="317"/>
    </location>
</feature>
<feature type="transmembrane region" description="Helical" evidence="6">
    <location>
        <begin position="354"/>
        <end position="373"/>
    </location>
</feature>
<reference evidence="8 10" key="1">
    <citation type="submission" date="2015-03" db="EMBL/GenBank/DDBJ databases">
        <authorList>
            <consortium name="Pathogen Informatics"/>
            <person name="Murphy D."/>
        </authorList>
    </citation>
    <scope>NUCLEOTIDE SEQUENCE [LARGE SCALE GENOMIC DNA]</scope>
    <source>
        <strain evidence="8 10">0310</strain>
    </source>
</reference>
<evidence type="ECO:0000256" key="3">
    <source>
        <dbReference type="ARBA" id="ARBA00022692"/>
    </source>
</evidence>
<keyword evidence="4 6" id="KW-1133">Transmembrane helix</keyword>
<evidence type="ECO:0000259" key="7">
    <source>
        <dbReference type="Pfam" id="PF12698"/>
    </source>
</evidence>
<feature type="transmembrane region" description="Helical" evidence="6">
    <location>
        <begin position="221"/>
        <end position="245"/>
    </location>
</feature>
<evidence type="ECO:0000256" key="5">
    <source>
        <dbReference type="ARBA" id="ARBA00023136"/>
    </source>
</evidence>